<keyword evidence="2" id="KW-1185">Reference proteome</keyword>
<protein>
    <submittedName>
        <fullName evidence="1">Uncharacterized protein</fullName>
    </submittedName>
</protein>
<dbReference type="OrthoDB" id="375435at2759"/>
<gene>
    <name evidence="1" type="ORF">PGAL8A_00381600</name>
</gene>
<dbReference type="VEuPathDB" id="PlasmoDB:PGAL8A_00381600"/>
<organism evidence="1 2">
    <name type="scientific">Plasmodium gallinaceum</name>
    <dbReference type="NCBI Taxonomy" id="5849"/>
    <lineage>
        <taxon>Eukaryota</taxon>
        <taxon>Sar</taxon>
        <taxon>Alveolata</taxon>
        <taxon>Apicomplexa</taxon>
        <taxon>Aconoidasida</taxon>
        <taxon>Haemosporida</taxon>
        <taxon>Plasmodiidae</taxon>
        <taxon>Plasmodium</taxon>
        <taxon>Plasmodium (Haemamoeba)</taxon>
    </lineage>
</organism>
<dbReference type="Proteomes" id="UP000220797">
    <property type="component" value="Unassembled WGS sequence"/>
</dbReference>
<name>A0A1J1GS30_PLAGA</name>
<dbReference type="RefSeq" id="XP_028526933.1">
    <property type="nucleotide sequence ID" value="XM_028670152.1"/>
</dbReference>
<accession>A0A1J1GS30</accession>
<evidence type="ECO:0000313" key="1">
    <source>
        <dbReference type="EMBL" id="CRG94112.1"/>
    </source>
</evidence>
<comment type="caution">
    <text evidence="1">The sequence shown here is derived from an EMBL/GenBank/DDBJ whole genome shotgun (WGS) entry which is preliminary data.</text>
</comment>
<dbReference type="EMBL" id="CVMV01000022">
    <property type="protein sequence ID" value="CRG94112.1"/>
    <property type="molecule type" value="Genomic_DNA"/>
</dbReference>
<reference evidence="1" key="1">
    <citation type="submission" date="2015-04" db="EMBL/GenBank/DDBJ databases">
        <authorList>
            <consortium name="Pathogen Informatics"/>
        </authorList>
    </citation>
    <scope>NUCLEOTIDE SEQUENCE [LARGE SCALE GENOMIC DNA]</scope>
    <source>
        <strain evidence="1">8A</strain>
    </source>
</reference>
<dbReference type="AlphaFoldDB" id="A0A1J1GS30"/>
<dbReference type="GeneID" id="39732346"/>
<proteinExistence type="predicted"/>
<sequence length="290" mass="35452">MIKINPELKKRFLTFEEAKMLVISTLKRGRAIEILNKIINEKYILRKFFCHLKIQNKLRLIKKEYFPISICKIEKTIKCKLSKIFSELRNYSKNSTYFISNCKNFKDFKKIYGVFKLEKALKSYTHKLLFTFISKCLILRDINFSKTDKNEIREIINNFKSFKKNDIFLYNFNYNIRKSNTYYKYINDKLPKKTSNNNINFNHKVFDFLLHNNIKTKKKEKKYSLENFYDEYPLKPYYYEELPSIKLSHNFDLFIKDSYQNDNENILPYIKYLLYIKDEYNNYGFFEEIL</sequence>
<evidence type="ECO:0000313" key="2">
    <source>
        <dbReference type="Proteomes" id="UP000220797"/>
    </source>
</evidence>